<keyword evidence="3" id="KW-1185">Reference proteome</keyword>
<organism evidence="2 3">
    <name type="scientific">Halocaridina rubra</name>
    <name type="common">Hawaiian red shrimp</name>
    <dbReference type="NCBI Taxonomy" id="373956"/>
    <lineage>
        <taxon>Eukaryota</taxon>
        <taxon>Metazoa</taxon>
        <taxon>Ecdysozoa</taxon>
        <taxon>Arthropoda</taxon>
        <taxon>Crustacea</taxon>
        <taxon>Multicrustacea</taxon>
        <taxon>Malacostraca</taxon>
        <taxon>Eumalacostraca</taxon>
        <taxon>Eucarida</taxon>
        <taxon>Decapoda</taxon>
        <taxon>Pleocyemata</taxon>
        <taxon>Caridea</taxon>
        <taxon>Atyoidea</taxon>
        <taxon>Atyidae</taxon>
        <taxon>Halocaridina</taxon>
    </lineage>
</organism>
<feature type="transmembrane region" description="Helical" evidence="1">
    <location>
        <begin position="45"/>
        <end position="71"/>
    </location>
</feature>
<gene>
    <name evidence="2" type="ORF">SK128_023409</name>
</gene>
<name>A0AAN9AB86_HALRR</name>
<evidence type="ECO:0000256" key="1">
    <source>
        <dbReference type="SAM" id="Phobius"/>
    </source>
</evidence>
<evidence type="ECO:0000313" key="3">
    <source>
        <dbReference type="Proteomes" id="UP001381693"/>
    </source>
</evidence>
<dbReference type="AlphaFoldDB" id="A0AAN9AB86"/>
<sequence>MDEISYSGFDYVFIADSDGLSLENGKDHSGTVNSTVPSNLWGTKFVAFASFYGLVGLVLFISIGFVVLCTVRIKKIIRRRRREPAYMIHYSSNSTTTLNSTQ</sequence>
<protein>
    <submittedName>
        <fullName evidence="2">Uncharacterized protein</fullName>
    </submittedName>
</protein>
<dbReference type="EMBL" id="JAXCGZ010008941">
    <property type="protein sequence ID" value="KAK7077407.1"/>
    <property type="molecule type" value="Genomic_DNA"/>
</dbReference>
<reference evidence="2 3" key="1">
    <citation type="submission" date="2023-11" db="EMBL/GenBank/DDBJ databases">
        <title>Halocaridina rubra genome assembly.</title>
        <authorList>
            <person name="Smith C."/>
        </authorList>
    </citation>
    <scope>NUCLEOTIDE SEQUENCE [LARGE SCALE GENOMIC DNA]</scope>
    <source>
        <strain evidence="2">EP-1</strain>
        <tissue evidence="2">Whole</tissue>
    </source>
</reference>
<keyword evidence="1" id="KW-0472">Membrane</keyword>
<dbReference type="Proteomes" id="UP001381693">
    <property type="component" value="Unassembled WGS sequence"/>
</dbReference>
<proteinExistence type="predicted"/>
<keyword evidence="1" id="KW-1133">Transmembrane helix</keyword>
<accession>A0AAN9AB86</accession>
<evidence type="ECO:0000313" key="2">
    <source>
        <dbReference type="EMBL" id="KAK7077407.1"/>
    </source>
</evidence>
<keyword evidence="1" id="KW-0812">Transmembrane</keyword>
<comment type="caution">
    <text evidence="2">The sequence shown here is derived from an EMBL/GenBank/DDBJ whole genome shotgun (WGS) entry which is preliminary data.</text>
</comment>